<evidence type="ECO:0000256" key="1">
    <source>
        <dbReference type="ARBA" id="ARBA00005196"/>
    </source>
</evidence>
<evidence type="ECO:0000256" key="4">
    <source>
        <dbReference type="ARBA" id="ARBA00022490"/>
    </source>
</evidence>
<keyword evidence="5 9" id="KW-0028">Amino-acid biosynthesis</keyword>
<comment type="pathway">
    <text evidence="1 9">Amino-acid biosynthesis; L-lysine biosynthesis via DAP pathway; DL-2,6-diaminopimelate from LL-2,6-diaminopimelate: step 1/1.</text>
</comment>
<feature type="active site" evidence="10">
    <location>
        <position position="75"/>
    </location>
</feature>
<dbReference type="InterPro" id="IPR018510">
    <property type="entry name" value="DAP_epimerase_AS"/>
</dbReference>
<evidence type="ECO:0000256" key="9">
    <source>
        <dbReference type="HAMAP-Rule" id="MF_00197"/>
    </source>
</evidence>
<comment type="similarity">
    <text evidence="2 9">Belongs to the diaminopimelate epimerase family.</text>
</comment>
<dbReference type="RefSeq" id="WP_170131750.1">
    <property type="nucleotide sequence ID" value="NZ_LR699114.1"/>
</dbReference>
<evidence type="ECO:0000256" key="2">
    <source>
        <dbReference type="ARBA" id="ARBA00010219"/>
    </source>
</evidence>
<feature type="active site" description="Proton acceptor" evidence="9">
    <location>
        <position position="209"/>
    </location>
</feature>
<dbReference type="EMBL" id="QQAX01000005">
    <property type="protein sequence ID" value="RDI46530.1"/>
    <property type="molecule type" value="Genomic_DNA"/>
</dbReference>
<dbReference type="HAMAP" id="MF_00197">
    <property type="entry name" value="DAP_epimerase"/>
    <property type="match status" value="1"/>
</dbReference>
<keyword evidence="12" id="KW-1185">Reference proteome</keyword>
<dbReference type="Gene3D" id="3.10.310.10">
    <property type="entry name" value="Diaminopimelate Epimerase, Chain A, domain 1"/>
    <property type="match status" value="2"/>
</dbReference>
<evidence type="ECO:0000256" key="10">
    <source>
        <dbReference type="PROSITE-ProRule" id="PRU10125"/>
    </source>
</evidence>
<feature type="binding site" evidence="9">
    <location>
        <begin position="210"/>
        <end position="211"/>
    </location>
    <ligand>
        <name>substrate</name>
    </ligand>
</feature>
<dbReference type="GO" id="GO:0009089">
    <property type="term" value="P:lysine biosynthetic process via diaminopimelate"/>
    <property type="evidence" value="ECO:0007669"/>
    <property type="project" value="UniProtKB-UniRule"/>
</dbReference>
<organism evidence="11 12">
    <name type="scientific">Aquicella lusitana</name>
    <dbReference type="NCBI Taxonomy" id="254246"/>
    <lineage>
        <taxon>Bacteria</taxon>
        <taxon>Pseudomonadati</taxon>
        <taxon>Pseudomonadota</taxon>
        <taxon>Gammaproteobacteria</taxon>
        <taxon>Legionellales</taxon>
        <taxon>Coxiellaceae</taxon>
        <taxon>Aquicella</taxon>
    </lineage>
</organism>
<dbReference type="AlphaFoldDB" id="A0A370GT84"/>
<accession>A0A370GT84</accession>
<feature type="binding site" evidence="9">
    <location>
        <position position="149"/>
    </location>
    <ligand>
        <name>substrate</name>
    </ligand>
</feature>
<dbReference type="PANTHER" id="PTHR31689">
    <property type="entry name" value="DIAMINOPIMELATE EPIMERASE, CHLOROPLASTIC"/>
    <property type="match status" value="1"/>
</dbReference>
<comment type="subcellular location">
    <subcellularLocation>
        <location evidence="9">Cytoplasm</location>
    </subcellularLocation>
</comment>
<feature type="site" description="Important for dimerization" evidence="9">
    <location>
        <position position="260"/>
    </location>
</feature>
<feature type="binding site" evidence="9">
    <location>
        <begin position="76"/>
        <end position="77"/>
    </location>
    <ligand>
        <name>substrate</name>
    </ligand>
</feature>
<dbReference type="GO" id="GO:0008837">
    <property type="term" value="F:diaminopimelate epimerase activity"/>
    <property type="evidence" value="ECO:0007669"/>
    <property type="project" value="UniProtKB-UniRule"/>
</dbReference>
<dbReference type="Pfam" id="PF01678">
    <property type="entry name" value="DAP_epimerase"/>
    <property type="match status" value="2"/>
</dbReference>
<dbReference type="PROSITE" id="PS01326">
    <property type="entry name" value="DAP_EPIMERASE"/>
    <property type="match status" value="1"/>
</dbReference>
<feature type="binding site" evidence="9">
    <location>
        <begin position="200"/>
        <end position="201"/>
    </location>
    <ligand>
        <name>substrate</name>
    </ligand>
</feature>
<proteinExistence type="inferred from homology"/>
<dbReference type="FunFam" id="3.10.310.10:FF:000001">
    <property type="entry name" value="Diaminopimelate epimerase"/>
    <property type="match status" value="1"/>
</dbReference>
<comment type="catalytic activity">
    <reaction evidence="8 9">
        <text>(2S,6S)-2,6-diaminopimelate = meso-2,6-diaminopimelate</text>
        <dbReference type="Rhea" id="RHEA:15393"/>
        <dbReference type="ChEBI" id="CHEBI:57609"/>
        <dbReference type="ChEBI" id="CHEBI:57791"/>
        <dbReference type="EC" id="5.1.1.7"/>
    </reaction>
</comment>
<sequence length="266" mass="29321">MQKKIHFAKMHGLGNDFVVINATHQAFDLTSLSIVGLADRHTGIGFDQLLIIQPSDRANYFCRIFNADGSEAEQCGNGLRCVARFLHETGFSSSSLQLETKAGIFPIAIKDYDHIRVTMGVPHIQNNLVELPIKNTTQPLHASVLSLGNPHAIIKVESVDTVRTDQLGAEISTHVFFPQGANVGFMQIVNQNHIRLRTFERGVGETLACGSNACAAICAGIVNGWLGDQVKVEFRHGDLWIEWDREKQLIHMTGPAAYVFSGEFLL</sequence>
<dbReference type="PANTHER" id="PTHR31689:SF0">
    <property type="entry name" value="DIAMINOPIMELATE EPIMERASE"/>
    <property type="match status" value="1"/>
</dbReference>
<evidence type="ECO:0000313" key="11">
    <source>
        <dbReference type="EMBL" id="RDI46530.1"/>
    </source>
</evidence>
<evidence type="ECO:0000256" key="3">
    <source>
        <dbReference type="ARBA" id="ARBA00013080"/>
    </source>
</evidence>
<feature type="binding site" evidence="9">
    <location>
        <position position="182"/>
    </location>
    <ligand>
        <name>substrate</name>
    </ligand>
</feature>
<feature type="site" description="Could be important to modulate the pK values of the two catalytic cysteine residues" evidence="9">
    <location>
        <position position="200"/>
    </location>
</feature>
<feature type="site" description="Could be important to modulate the pK values of the two catalytic cysteine residues" evidence="9">
    <location>
        <position position="151"/>
    </location>
</feature>
<gene>
    <name evidence="9" type="primary">dapF</name>
    <name evidence="11" type="ORF">C8D86_10554</name>
</gene>
<protein>
    <recommendedName>
        <fullName evidence="3 9">Diaminopimelate epimerase</fullName>
        <shortName evidence="9">DAP epimerase</shortName>
        <ecNumber evidence="3 9">5.1.1.7</ecNumber>
    </recommendedName>
    <alternativeName>
        <fullName evidence="9">PLP-independent amino acid racemase</fullName>
    </alternativeName>
</protein>
<keyword evidence="4 9" id="KW-0963">Cytoplasm</keyword>
<keyword evidence="7 9" id="KW-0413">Isomerase</keyword>
<comment type="subunit">
    <text evidence="9">Homodimer.</text>
</comment>
<dbReference type="NCBIfam" id="TIGR00652">
    <property type="entry name" value="DapF"/>
    <property type="match status" value="1"/>
</dbReference>
<evidence type="ECO:0000313" key="12">
    <source>
        <dbReference type="Proteomes" id="UP000254720"/>
    </source>
</evidence>
<name>A0A370GT84_9COXI</name>
<dbReference type="UniPathway" id="UPA00034">
    <property type="reaction ID" value="UER00025"/>
</dbReference>
<dbReference type="Proteomes" id="UP000254720">
    <property type="component" value="Unassembled WGS sequence"/>
</dbReference>
<feature type="binding site" evidence="9">
    <location>
        <position position="66"/>
    </location>
    <ligand>
        <name>substrate</name>
    </ligand>
</feature>
<evidence type="ECO:0000256" key="5">
    <source>
        <dbReference type="ARBA" id="ARBA00022605"/>
    </source>
</evidence>
<evidence type="ECO:0000256" key="8">
    <source>
        <dbReference type="ARBA" id="ARBA00051712"/>
    </source>
</evidence>
<comment type="caution">
    <text evidence="11">The sequence shown here is derived from an EMBL/GenBank/DDBJ whole genome shotgun (WGS) entry which is preliminary data.</text>
</comment>
<dbReference type="SUPFAM" id="SSF54506">
    <property type="entry name" value="Diaminopimelate epimerase-like"/>
    <property type="match status" value="2"/>
</dbReference>
<dbReference type="EC" id="5.1.1.7" evidence="3 9"/>
<dbReference type="GO" id="GO:0005829">
    <property type="term" value="C:cytosol"/>
    <property type="evidence" value="ECO:0007669"/>
    <property type="project" value="TreeGrafter"/>
</dbReference>
<keyword evidence="6 9" id="KW-0457">Lysine biosynthesis</keyword>
<feature type="active site" description="Proton donor" evidence="9">
    <location>
        <position position="75"/>
    </location>
</feature>
<comment type="function">
    <text evidence="9">Catalyzes the stereoinversion of LL-2,6-diaminopimelate (L,L-DAP) to meso-diaminopimelate (meso-DAP), a precursor of L-lysine and an essential component of the bacterial peptidoglycan.</text>
</comment>
<feature type="binding site" evidence="9">
    <location>
        <position position="15"/>
    </location>
    <ligand>
        <name>substrate</name>
    </ligand>
</feature>
<dbReference type="InterPro" id="IPR001653">
    <property type="entry name" value="DAP_epimerase_DapF"/>
</dbReference>
<evidence type="ECO:0000256" key="6">
    <source>
        <dbReference type="ARBA" id="ARBA00023154"/>
    </source>
</evidence>
<reference evidence="11 12" key="1">
    <citation type="submission" date="2018-07" db="EMBL/GenBank/DDBJ databases">
        <title>Genomic Encyclopedia of Type Strains, Phase IV (KMG-IV): sequencing the most valuable type-strain genomes for metagenomic binning, comparative biology and taxonomic classification.</title>
        <authorList>
            <person name="Goeker M."/>
        </authorList>
    </citation>
    <scope>NUCLEOTIDE SEQUENCE [LARGE SCALE GENOMIC DNA]</scope>
    <source>
        <strain evidence="11 12">DSM 16500</strain>
    </source>
</reference>
<evidence type="ECO:0000256" key="7">
    <source>
        <dbReference type="ARBA" id="ARBA00023235"/>
    </source>
</evidence>
<feature type="binding site" evidence="9">
    <location>
        <position position="48"/>
    </location>
    <ligand>
        <name>substrate</name>
    </ligand>
</feature>